<dbReference type="Gene3D" id="3.40.50.150">
    <property type="entry name" value="Vaccinia Virus protein VP39"/>
    <property type="match status" value="1"/>
</dbReference>
<proteinExistence type="predicted"/>
<keyword evidence="1" id="KW-0808">Transferase</keyword>
<dbReference type="Proteomes" id="UP000622166">
    <property type="component" value="Unassembled WGS sequence"/>
</dbReference>
<organism evidence="2 3">
    <name type="scientific">Streptomyces poonensis</name>
    <dbReference type="NCBI Taxonomy" id="68255"/>
    <lineage>
        <taxon>Bacteria</taxon>
        <taxon>Bacillati</taxon>
        <taxon>Actinomycetota</taxon>
        <taxon>Actinomycetes</taxon>
        <taxon>Kitasatosporales</taxon>
        <taxon>Streptomycetaceae</taxon>
        <taxon>Streptomyces</taxon>
    </lineage>
</organism>
<dbReference type="CDD" id="cd02440">
    <property type="entry name" value="AdoMet_MTases"/>
    <property type="match status" value="1"/>
</dbReference>
<gene>
    <name evidence="2" type="ORF">GCM10010365_58910</name>
</gene>
<dbReference type="GO" id="GO:0017000">
    <property type="term" value="P:antibiotic biosynthetic process"/>
    <property type="evidence" value="ECO:0007669"/>
    <property type="project" value="UniProtKB-ARBA"/>
</dbReference>
<dbReference type="PANTHER" id="PTHR43861">
    <property type="entry name" value="TRANS-ACONITATE 2-METHYLTRANSFERASE-RELATED"/>
    <property type="match status" value="1"/>
</dbReference>
<dbReference type="Pfam" id="PF13489">
    <property type="entry name" value="Methyltransf_23"/>
    <property type="match status" value="1"/>
</dbReference>
<dbReference type="AlphaFoldDB" id="A0A918URS8"/>
<dbReference type="PANTHER" id="PTHR43861:SF3">
    <property type="entry name" value="PUTATIVE (AFU_ORTHOLOGUE AFUA_2G14390)-RELATED"/>
    <property type="match status" value="1"/>
</dbReference>
<dbReference type="EMBL" id="BMVW01000015">
    <property type="protein sequence ID" value="GGZ30666.1"/>
    <property type="molecule type" value="Genomic_DNA"/>
</dbReference>
<reference evidence="2" key="2">
    <citation type="submission" date="2020-09" db="EMBL/GenBank/DDBJ databases">
        <authorList>
            <person name="Sun Q."/>
            <person name="Ohkuma M."/>
        </authorList>
    </citation>
    <scope>NUCLEOTIDE SEQUENCE</scope>
    <source>
        <strain evidence="2">JCM 4815</strain>
    </source>
</reference>
<evidence type="ECO:0000256" key="1">
    <source>
        <dbReference type="ARBA" id="ARBA00022679"/>
    </source>
</evidence>
<dbReference type="InterPro" id="IPR029063">
    <property type="entry name" value="SAM-dependent_MTases_sf"/>
</dbReference>
<evidence type="ECO:0000313" key="3">
    <source>
        <dbReference type="Proteomes" id="UP000622166"/>
    </source>
</evidence>
<sequence>MRAEAGTCLDALAPLLDPTTFRHIETFGLGYGWRCWEVGAGGTSVISWLAKKVGPTGRVLVTGLDTSWIASVARPPVEVHVHDVGADDPPVEGFDLVHARLALVHVPDRQRAVRTMVSALRPGGRLLVEDADPALQPLACPDEYGPAQQLANRVRQAFRTLLAERGTDLACGRTLPRLLREAGLRGVRAEAYFPVASPACAALESATIRQVRDELVSARLATGQDIDRHLANVASGDMDPLPAPMISAWGKKA</sequence>
<protein>
    <submittedName>
        <fullName evidence="2">Methyltransferase</fullName>
    </submittedName>
</protein>
<keyword evidence="2" id="KW-0489">Methyltransferase</keyword>
<comment type="caution">
    <text evidence="2">The sequence shown here is derived from an EMBL/GenBank/DDBJ whole genome shotgun (WGS) entry which is preliminary data.</text>
</comment>
<evidence type="ECO:0000313" key="2">
    <source>
        <dbReference type="EMBL" id="GGZ30666.1"/>
    </source>
</evidence>
<accession>A0A918URS8</accession>
<name>A0A918URS8_9ACTN</name>
<reference evidence="2" key="1">
    <citation type="journal article" date="2014" name="Int. J. Syst. Evol. Microbiol.">
        <title>Complete genome sequence of Corynebacterium casei LMG S-19264T (=DSM 44701T), isolated from a smear-ripened cheese.</title>
        <authorList>
            <consortium name="US DOE Joint Genome Institute (JGI-PGF)"/>
            <person name="Walter F."/>
            <person name="Albersmeier A."/>
            <person name="Kalinowski J."/>
            <person name="Ruckert C."/>
        </authorList>
    </citation>
    <scope>NUCLEOTIDE SEQUENCE</scope>
    <source>
        <strain evidence="2">JCM 4815</strain>
    </source>
</reference>
<dbReference type="GO" id="GO:0008168">
    <property type="term" value="F:methyltransferase activity"/>
    <property type="evidence" value="ECO:0007669"/>
    <property type="project" value="UniProtKB-KW"/>
</dbReference>
<keyword evidence="3" id="KW-1185">Reference proteome</keyword>
<dbReference type="GO" id="GO:0032259">
    <property type="term" value="P:methylation"/>
    <property type="evidence" value="ECO:0007669"/>
    <property type="project" value="UniProtKB-KW"/>
</dbReference>
<dbReference type="SUPFAM" id="SSF53335">
    <property type="entry name" value="S-adenosyl-L-methionine-dependent methyltransferases"/>
    <property type="match status" value="1"/>
</dbReference>